<dbReference type="AlphaFoldDB" id="A0A8J5RIK0"/>
<sequence length="85" mass="9667">MVLDFWIDSAHGNFICLTLKGSLKLIHSLIMDREVGAQNGDWKMAVPTPWCEDSSESEERELRHVRASNLIYAVSITIHIVKLTE</sequence>
<proteinExistence type="predicted"/>
<evidence type="ECO:0000313" key="2">
    <source>
        <dbReference type="Proteomes" id="UP000729402"/>
    </source>
</evidence>
<reference evidence="1" key="2">
    <citation type="submission" date="2021-02" db="EMBL/GenBank/DDBJ databases">
        <authorList>
            <person name="Kimball J.A."/>
            <person name="Haas M.W."/>
            <person name="Macchietto M."/>
            <person name="Kono T."/>
            <person name="Duquette J."/>
            <person name="Shao M."/>
        </authorList>
    </citation>
    <scope>NUCLEOTIDE SEQUENCE</scope>
    <source>
        <tissue evidence="1">Fresh leaf tissue</tissue>
    </source>
</reference>
<gene>
    <name evidence="1" type="ORF">GUJ93_ZPchr0008g13628</name>
</gene>
<dbReference type="EMBL" id="JAAALK010000290">
    <property type="protein sequence ID" value="KAG8047452.1"/>
    <property type="molecule type" value="Genomic_DNA"/>
</dbReference>
<accession>A0A8J5RIK0</accession>
<keyword evidence="2" id="KW-1185">Reference proteome</keyword>
<dbReference type="Proteomes" id="UP000729402">
    <property type="component" value="Unassembled WGS sequence"/>
</dbReference>
<evidence type="ECO:0000313" key="1">
    <source>
        <dbReference type="EMBL" id="KAG8047452.1"/>
    </source>
</evidence>
<name>A0A8J5RIK0_ZIZPA</name>
<comment type="caution">
    <text evidence="1">The sequence shown here is derived from an EMBL/GenBank/DDBJ whole genome shotgun (WGS) entry which is preliminary data.</text>
</comment>
<organism evidence="1 2">
    <name type="scientific">Zizania palustris</name>
    <name type="common">Northern wild rice</name>
    <dbReference type="NCBI Taxonomy" id="103762"/>
    <lineage>
        <taxon>Eukaryota</taxon>
        <taxon>Viridiplantae</taxon>
        <taxon>Streptophyta</taxon>
        <taxon>Embryophyta</taxon>
        <taxon>Tracheophyta</taxon>
        <taxon>Spermatophyta</taxon>
        <taxon>Magnoliopsida</taxon>
        <taxon>Liliopsida</taxon>
        <taxon>Poales</taxon>
        <taxon>Poaceae</taxon>
        <taxon>BOP clade</taxon>
        <taxon>Oryzoideae</taxon>
        <taxon>Oryzeae</taxon>
        <taxon>Zizaniinae</taxon>
        <taxon>Zizania</taxon>
    </lineage>
</organism>
<protein>
    <submittedName>
        <fullName evidence="1">Uncharacterized protein</fullName>
    </submittedName>
</protein>
<reference evidence="1" key="1">
    <citation type="journal article" date="2021" name="bioRxiv">
        <title>Whole Genome Assembly and Annotation of Northern Wild Rice, Zizania palustris L., Supports a Whole Genome Duplication in the Zizania Genus.</title>
        <authorList>
            <person name="Haas M."/>
            <person name="Kono T."/>
            <person name="Macchietto M."/>
            <person name="Millas R."/>
            <person name="McGilp L."/>
            <person name="Shao M."/>
            <person name="Duquette J."/>
            <person name="Hirsch C.N."/>
            <person name="Kimball J."/>
        </authorList>
    </citation>
    <scope>NUCLEOTIDE SEQUENCE</scope>
    <source>
        <tissue evidence="1">Fresh leaf tissue</tissue>
    </source>
</reference>